<comment type="similarity">
    <text evidence="1">Belongs to the short-chain dehydrogenases/reductases (SDR) family.</text>
</comment>
<dbReference type="PANTHER" id="PTHR24320">
    <property type="entry name" value="RETINOL DEHYDROGENASE"/>
    <property type="match status" value="1"/>
</dbReference>
<evidence type="ECO:0000256" key="1">
    <source>
        <dbReference type="ARBA" id="ARBA00006484"/>
    </source>
</evidence>
<dbReference type="RefSeq" id="XP_062633623.1">
    <property type="nucleotide sequence ID" value="XM_062784801.1"/>
</dbReference>
<evidence type="ECO:0000313" key="6">
    <source>
        <dbReference type="Proteomes" id="UP001302676"/>
    </source>
</evidence>
<dbReference type="Proteomes" id="UP001302676">
    <property type="component" value="Unassembled WGS sequence"/>
</dbReference>
<dbReference type="InterPro" id="IPR036291">
    <property type="entry name" value="NAD(P)-bd_dom_sf"/>
</dbReference>
<keyword evidence="3" id="KW-0560">Oxidoreductase</keyword>
<feature type="region of interest" description="Disordered" evidence="4">
    <location>
        <begin position="1"/>
        <end position="23"/>
    </location>
</feature>
<dbReference type="AlphaFoldDB" id="A0AAN6UW07"/>
<reference evidence="5" key="1">
    <citation type="journal article" date="2023" name="Mol. Phylogenet. Evol.">
        <title>Genome-scale phylogeny and comparative genomics of the fungal order Sordariales.</title>
        <authorList>
            <person name="Hensen N."/>
            <person name="Bonometti L."/>
            <person name="Westerberg I."/>
            <person name="Brannstrom I.O."/>
            <person name="Guillou S."/>
            <person name="Cros-Aarteil S."/>
            <person name="Calhoun S."/>
            <person name="Haridas S."/>
            <person name="Kuo A."/>
            <person name="Mondo S."/>
            <person name="Pangilinan J."/>
            <person name="Riley R."/>
            <person name="LaButti K."/>
            <person name="Andreopoulos B."/>
            <person name="Lipzen A."/>
            <person name="Chen C."/>
            <person name="Yan M."/>
            <person name="Daum C."/>
            <person name="Ng V."/>
            <person name="Clum A."/>
            <person name="Steindorff A."/>
            <person name="Ohm R.A."/>
            <person name="Martin F."/>
            <person name="Silar P."/>
            <person name="Natvig D.O."/>
            <person name="Lalanne C."/>
            <person name="Gautier V."/>
            <person name="Ament-Velasquez S.L."/>
            <person name="Kruys A."/>
            <person name="Hutchinson M.I."/>
            <person name="Powell A.J."/>
            <person name="Barry K."/>
            <person name="Miller A.N."/>
            <person name="Grigoriev I.V."/>
            <person name="Debuchy R."/>
            <person name="Gladieux P."/>
            <person name="Hiltunen Thoren M."/>
            <person name="Johannesson H."/>
        </authorList>
    </citation>
    <scope>NUCLEOTIDE SEQUENCE</scope>
    <source>
        <strain evidence="5">CBS 141.50</strain>
    </source>
</reference>
<dbReference type="Pfam" id="PF00106">
    <property type="entry name" value="adh_short"/>
    <property type="match status" value="1"/>
</dbReference>
<gene>
    <name evidence="5" type="ORF">C8A04DRAFT_40044</name>
</gene>
<comment type="caution">
    <text evidence="5">The sequence shown here is derived from an EMBL/GenBank/DDBJ whole genome shotgun (WGS) entry which is preliminary data.</text>
</comment>
<evidence type="ECO:0000313" key="5">
    <source>
        <dbReference type="EMBL" id="KAK4140252.1"/>
    </source>
</evidence>
<dbReference type="SUPFAM" id="SSF51735">
    <property type="entry name" value="NAD(P)-binding Rossmann-fold domains"/>
    <property type="match status" value="1"/>
</dbReference>
<evidence type="ECO:0000256" key="2">
    <source>
        <dbReference type="ARBA" id="ARBA00022857"/>
    </source>
</evidence>
<proteinExistence type="inferred from homology"/>
<name>A0AAN6UW07_9PEZI</name>
<dbReference type="GeneID" id="87821414"/>
<dbReference type="PANTHER" id="PTHR24320:SF252">
    <property type="entry name" value="DEHYDROGENASE_REDUCTASE FAMILY PROTEIN, PUTATIVE (AFU_ORTHOLOGUE AFUA_3G08550)-RELATED"/>
    <property type="match status" value="1"/>
</dbReference>
<keyword evidence="6" id="KW-1185">Reference proteome</keyword>
<accession>A0AAN6UW07</accession>
<organism evidence="5 6">
    <name type="scientific">Dichotomopilus funicola</name>
    <dbReference type="NCBI Taxonomy" id="1934379"/>
    <lineage>
        <taxon>Eukaryota</taxon>
        <taxon>Fungi</taxon>
        <taxon>Dikarya</taxon>
        <taxon>Ascomycota</taxon>
        <taxon>Pezizomycotina</taxon>
        <taxon>Sordariomycetes</taxon>
        <taxon>Sordariomycetidae</taxon>
        <taxon>Sordariales</taxon>
        <taxon>Chaetomiaceae</taxon>
        <taxon>Dichotomopilus</taxon>
    </lineage>
</organism>
<dbReference type="EMBL" id="MU853636">
    <property type="protein sequence ID" value="KAK4140252.1"/>
    <property type="molecule type" value="Genomic_DNA"/>
</dbReference>
<sequence>MPKPTPTTIPQNPLSQSLTTPPPPSAGRIFLHSQFCTKPQRLSLTPSTTLTNQTALITGGNAGLGYHAARHLLSLNLSRLILAVRSPAKGEEAARVLRRDFPRARVEVWELEMGGYESVMGFVERVKGEFGNGNGNGKGDGEDAKGEKKKRLDMVILNAGMMGAEFMKDKQTGHCQVVQVNYLSTFLLAILLLPILRTTNTSTTGQQQNRKPGRLTIVSSGGVFAGAKLPNRGERPFLASFDTPPSPTQPFDVQERYFGSKALGHLFFVRLLPYLPPASEVIVNLVDPGFCKGTQLHREAEGFASAMWAVGKAVTGRSLEDGAWTYVDAVVAKGEESHGCFLMDWKIFGFYYAVYEPEGEELMDVLFEETMAELEFAGIRGILEGLKQK</sequence>
<keyword evidence="2" id="KW-0521">NADP</keyword>
<dbReference type="Gene3D" id="3.40.50.720">
    <property type="entry name" value="NAD(P)-binding Rossmann-like Domain"/>
    <property type="match status" value="1"/>
</dbReference>
<dbReference type="InterPro" id="IPR002347">
    <property type="entry name" value="SDR_fam"/>
</dbReference>
<protein>
    <recommendedName>
        <fullName evidence="7">NAD(P)-binding protein</fullName>
    </recommendedName>
</protein>
<evidence type="ECO:0000256" key="3">
    <source>
        <dbReference type="ARBA" id="ARBA00023002"/>
    </source>
</evidence>
<reference evidence="5" key="2">
    <citation type="submission" date="2023-05" db="EMBL/GenBank/DDBJ databases">
        <authorList>
            <consortium name="Lawrence Berkeley National Laboratory"/>
            <person name="Steindorff A."/>
            <person name="Hensen N."/>
            <person name="Bonometti L."/>
            <person name="Westerberg I."/>
            <person name="Brannstrom I.O."/>
            <person name="Guillou S."/>
            <person name="Cros-Aarteil S."/>
            <person name="Calhoun S."/>
            <person name="Haridas S."/>
            <person name="Kuo A."/>
            <person name="Mondo S."/>
            <person name="Pangilinan J."/>
            <person name="Riley R."/>
            <person name="Labutti K."/>
            <person name="Andreopoulos B."/>
            <person name="Lipzen A."/>
            <person name="Chen C."/>
            <person name="Yanf M."/>
            <person name="Daum C."/>
            <person name="Ng V."/>
            <person name="Clum A."/>
            <person name="Ohm R."/>
            <person name="Martin F."/>
            <person name="Silar P."/>
            <person name="Natvig D."/>
            <person name="Lalanne C."/>
            <person name="Gautier V."/>
            <person name="Ament-Velasquez S.L."/>
            <person name="Kruys A."/>
            <person name="Hutchinson M.I."/>
            <person name="Powell A.J."/>
            <person name="Barry K."/>
            <person name="Miller A.N."/>
            <person name="Grigoriev I.V."/>
            <person name="Debuchy R."/>
            <person name="Gladieux P."/>
            <person name="Thoren M.H."/>
            <person name="Johannesson H."/>
        </authorList>
    </citation>
    <scope>NUCLEOTIDE SEQUENCE</scope>
    <source>
        <strain evidence="5">CBS 141.50</strain>
    </source>
</reference>
<dbReference type="GO" id="GO:0016491">
    <property type="term" value="F:oxidoreductase activity"/>
    <property type="evidence" value="ECO:0007669"/>
    <property type="project" value="UniProtKB-KW"/>
</dbReference>
<evidence type="ECO:0008006" key="7">
    <source>
        <dbReference type="Google" id="ProtNLM"/>
    </source>
</evidence>
<evidence type="ECO:0000256" key="4">
    <source>
        <dbReference type="SAM" id="MobiDB-lite"/>
    </source>
</evidence>